<feature type="domain" description="CobE/GbiG C-terminal" evidence="1">
    <location>
        <begin position="233"/>
        <end position="352"/>
    </location>
</feature>
<dbReference type="SUPFAM" id="SSF159672">
    <property type="entry name" value="CbiG N-terminal domain-like"/>
    <property type="match status" value="1"/>
</dbReference>
<dbReference type="Gene3D" id="3.40.50.11220">
    <property type="match status" value="1"/>
</dbReference>
<accession>A0A931ASV1</accession>
<gene>
    <name evidence="4" type="ORF">I0Q91_03685</name>
</gene>
<protein>
    <submittedName>
        <fullName evidence="4">Cobalamin biosynthesis protein</fullName>
    </submittedName>
</protein>
<dbReference type="Pfam" id="PF11761">
    <property type="entry name" value="CbiG_mid"/>
    <property type="match status" value="1"/>
</dbReference>
<dbReference type="PANTHER" id="PTHR37477">
    <property type="entry name" value="COBALT-PRECORRIN-5A HYDROLASE"/>
    <property type="match status" value="1"/>
</dbReference>
<feature type="domain" description="Cobalamin biosynthesis central region" evidence="3">
    <location>
        <begin position="146"/>
        <end position="230"/>
    </location>
</feature>
<dbReference type="AlphaFoldDB" id="A0A931ASV1"/>
<dbReference type="InterPro" id="IPR036518">
    <property type="entry name" value="CobE/GbiG_C_sf"/>
</dbReference>
<dbReference type="Pfam" id="PF11760">
    <property type="entry name" value="CbiG_N"/>
    <property type="match status" value="1"/>
</dbReference>
<sequence>MAKDKLLVNKKKLAVITLTKGGIHIGALLKNNLKDLDLYIPEKFNTGKIDCNYYRSLKDLIVEKFKEYDALIFVMALGIVIRLIKDYLVDKRTDPAIITIDEQGKNVISTASGHLGGANQMSQELADLLNARPVITTATDTQGVLAVDLLSSQLDCSLEPFDLLTKANAALVNNRKINLYTDYNIEVPSWKKVDFYSLDRLSYSGSKPGFDLIISNNKHDLKDNQLQMIPKNIVIGIGAKKGISLKDVEVSISRIISELNLHKKSIKKLATIDLKAEEPAILEYTKKYNLELEIISRNKIKKIEDELNIKKSDFVKDTIGVSAAASPAAILASNQGELLLDKIRLNGITVSVYEEEVNYA</sequence>
<organism evidence="4 5">
    <name type="scientific">Halonatronomonas betaini</name>
    <dbReference type="NCBI Taxonomy" id="2778430"/>
    <lineage>
        <taxon>Bacteria</taxon>
        <taxon>Bacillati</taxon>
        <taxon>Bacillota</taxon>
        <taxon>Clostridia</taxon>
        <taxon>Halanaerobiales</taxon>
        <taxon>Halarsenatibacteraceae</taxon>
        <taxon>Halonatronomonas</taxon>
    </lineage>
</organism>
<dbReference type="EMBL" id="JADPIE010000002">
    <property type="protein sequence ID" value="MBF8436170.1"/>
    <property type="molecule type" value="Genomic_DNA"/>
</dbReference>
<dbReference type="SUPFAM" id="SSF159664">
    <property type="entry name" value="CobE/GbiG C-terminal domain-like"/>
    <property type="match status" value="1"/>
</dbReference>
<dbReference type="InterPro" id="IPR052553">
    <property type="entry name" value="CbiG_hydrolase"/>
</dbReference>
<dbReference type="Pfam" id="PF01890">
    <property type="entry name" value="CbiG_C"/>
    <property type="match status" value="1"/>
</dbReference>
<dbReference type="PANTHER" id="PTHR37477:SF1">
    <property type="entry name" value="COBALT-PRECORRIN-5A HYDROLASE"/>
    <property type="match status" value="1"/>
</dbReference>
<comment type="caution">
    <text evidence="4">The sequence shown here is derived from an EMBL/GenBank/DDBJ whole genome shotgun (WGS) entry which is preliminary data.</text>
</comment>
<evidence type="ECO:0000313" key="5">
    <source>
        <dbReference type="Proteomes" id="UP000621436"/>
    </source>
</evidence>
<name>A0A931ASV1_9FIRM</name>
<dbReference type="InterPro" id="IPR038029">
    <property type="entry name" value="GbiG_N_sf"/>
</dbReference>
<dbReference type="GO" id="GO:0009236">
    <property type="term" value="P:cobalamin biosynthetic process"/>
    <property type="evidence" value="ECO:0007669"/>
    <property type="project" value="InterPro"/>
</dbReference>
<evidence type="ECO:0000313" key="4">
    <source>
        <dbReference type="EMBL" id="MBF8436170.1"/>
    </source>
</evidence>
<dbReference type="RefSeq" id="WP_270452952.1">
    <property type="nucleotide sequence ID" value="NZ_JADPIE010000002.1"/>
</dbReference>
<dbReference type="InterPro" id="IPR002750">
    <property type="entry name" value="CobE/GbiG_C"/>
</dbReference>
<dbReference type="Proteomes" id="UP000621436">
    <property type="component" value="Unassembled WGS sequence"/>
</dbReference>
<dbReference type="InterPro" id="IPR021744">
    <property type="entry name" value="CbiG_N"/>
</dbReference>
<evidence type="ECO:0000259" key="1">
    <source>
        <dbReference type="Pfam" id="PF01890"/>
    </source>
</evidence>
<evidence type="ECO:0000259" key="3">
    <source>
        <dbReference type="Pfam" id="PF11761"/>
    </source>
</evidence>
<proteinExistence type="predicted"/>
<dbReference type="InterPro" id="IPR021745">
    <property type="entry name" value="CbiG_mid"/>
</dbReference>
<reference evidence="4" key="1">
    <citation type="submission" date="2020-11" db="EMBL/GenBank/DDBJ databases">
        <title>Halonatronomonas betainensis gen. nov., sp. nov. a novel haloalkaliphilic representative of the family Halanaerobiacae capable of betaine degradation.</title>
        <authorList>
            <person name="Boltyanskaya Y."/>
            <person name="Kevbrin V."/>
            <person name="Detkova E."/>
            <person name="Grouzdev D.S."/>
            <person name="Koziaeva V."/>
            <person name="Zhilina T."/>
        </authorList>
    </citation>
    <scope>NUCLEOTIDE SEQUENCE</scope>
    <source>
        <strain evidence="4">Z-7014</strain>
    </source>
</reference>
<evidence type="ECO:0000259" key="2">
    <source>
        <dbReference type="Pfam" id="PF11760"/>
    </source>
</evidence>
<keyword evidence="5" id="KW-1185">Reference proteome</keyword>
<feature type="domain" description="Cobalamin synthesis G N-terminal" evidence="2">
    <location>
        <begin position="61"/>
        <end position="140"/>
    </location>
</feature>
<dbReference type="Gene3D" id="3.30.420.180">
    <property type="entry name" value="CobE/GbiG C-terminal domain"/>
    <property type="match status" value="1"/>
</dbReference>